<evidence type="ECO:0000313" key="2">
    <source>
        <dbReference type="Proteomes" id="UP000285123"/>
    </source>
</evidence>
<dbReference type="Proteomes" id="UP000285123">
    <property type="component" value="Unassembled WGS sequence"/>
</dbReference>
<organism evidence="1 2">
    <name type="scientific">Salinisphaera orenii YIM 95161</name>
    <dbReference type="NCBI Taxonomy" id="1051139"/>
    <lineage>
        <taxon>Bacteria</taxon>
        <taxon>Pseudomonadati</taxon>
        <taxon>Pseudomonadota</taxon>
        <taxon>Gammaproteobacteria</taxon>
        <taxon>Salinisphaerales</taxon>
        <taxon>Salinisphaeraceae</taxon>
        <taxon>Salinisphaera</taxon>
    </lineage>
</organism>
<reference evidence="1 2" key="1">
    <citation type="submission" date="2013-10" db="EMBL/GenBank/DDBJ databases">
        <title>Salinisphaera halophila YIM 95161 Genome Sequencing.</title>
        <authorList>
            <person name="Lai Q."/>
            <person name="Li C."/>
            <person name="Shao Z."/>
        </authorList>
    </citation>
    <scope>NUCLEOTIDE SEQUENCE [LARGE SCALE GENOMIC DNA]</scope>
    <source>
        <strain evidence="1 2">YIM 95161</strain>
    </source>
</reference>
<gene>
    <name evidence="1" type="ORF">SAHL_10790</name>
</gene>
<protein>
    <submittedName>
        <fullName evidence="1">Small terminase subunit</fullName>
    </submittedName>
</protein>
<dbReference type="RefSeq" id="WP_123591416.1">
    <property type="nucleotide sequence ID" value="NZ_AYKF01000088.1"/>
</dbReference>
<comment type="caution">
    <text evidence="1">The sequence shown here is derived from an EMBL/GenBank/DDBJ whole genome shotgun (WGS) entry which is preliminary data.</text>
</comment>
<dbReference type="Pfam" id="PF11985">
    <property type="entry name" value="Phage_Mu_Gp27"/>
    <property type="match status" value="1"/>
</dbReference>
<dbReference type="InterPro" id="IPR021874">
    <property type="entry name" value="Phage_Mu_Gp27"/>
</dbReference>
<dbReference type="AlphaFoldDB" id="A0A423PRJ9"/>
<name>A0A423PRJ9_9GAMM</name>
<accession>A0A423PRJ9</accession>
<proteinExistence type="predicted"/>
<dbReference type="OrthoDB" id="371328at2"/>
<evidence type="ECO:0000313" key="1">
    <source>
        <dbReference type="EMBL" id="ROO28235.1"/>
    </source>
</evidence>
<dbReference type="EMBL" id="AYKF01000088">
    <property type="protein sequence ID" value="ROO28235.1"/>
    <property type="molecule type" value="Genomic_DNA"/>
</dbReference>
<sequence length="183" mass="20352">MGRRSSIKSLPEPVRAAIDAEIRADRLTLDEILDSVADTFGDQYGDEAVPSRAALGRYRKSERERMQDVIQAEDTARVWASELGNTPQSQMGKVLQQLLTTLAWKSTQKALDADDVPTDEIAKLARAYRAVEEAGQISDKRERELREQTLAEAEERVEALSDGARQPDTETLKLVRAAIRGEA</sequence>